<proteinExistence type="predicted"/>
<comment type="caution">
    <text evidence="1">The sequence shown here is derived from an EMBL/GenBank/DDBJ whole genome shotgun (WGS) entry which is preliminary data.</text>
</comment>
<sequence>MQIATKLNRLRKELLVLCEKKRNIARELIIFRSIVVVSKAAEFVAESVRKANDQAVQVREVETHIEATVPEKEGCIQKIVGNASDKMHDYCRLSDELRKGVRKRDAYIEELRKLQMFNNLDRVRESVDMIKSMQTDDMQKASRLLLMVREVKNEVSLLRDPFAKGGLDSVVDAMTEVSSFVGCGSEERRGMVDVIVSATVSMTSVGGVPVEECVPELANIRDNGLTAYEGHSAANCVSAALSLLADWLSGESKVVANLSPALCRDNYIEVFDVTYIVYAFSASVFASPEGKISPIERMHPRVNPFSPTRLWLLEVPDMPDSSNTLLVHAGNPHPYHWLIIRVLDPTDEKIKMRGGLD</sequence>
<evidence type="ECO:0000313" key="1">
    <source>
        <dbReference type="EMBL" id="GEU53271.1"/>
    </source>
</evidence>
<gene>
    <name evidence="1" type="ORF">Tci_025249</name>
</gene>
<dbReference type="EMBL" id="BKCJ010003148">
    <property type="protein sequence ID" value="GEU53271.1"/>
    <property type="molecule type" value="Genomic_DNA"/>
</dbReference>
<name>A0A6L2KUI3_TANCI</name>
<dbReference type="AlphaFoldDB" id="A0A6L2KUI3"/>
<protein>
    <submittedName>
        <fullName evidence="1">Uncharacterized protein</fullName>
    </submittedName>
</protein>
<accession>A0A6L2KUI3</accession>
<reference evidence="1" key="1">
    <citation type="journal article" date="2019" name="Sci. Rep.">
        <title>Draft genome of Tanacetum cinerariifolium, the natural source of mosquito coil.</title>
        <authorList>
            <person name="Yamashiro T."/>
            <person name="Shiraishi A."/>
            <person name="Satake H."/>
            <person name="Nakayama K."/>
        </authorList>
    </citation>
    <scope>NUCLEOTIDE SEQUENCE</scope>
</reference>
<organism evidence="1">
    <name type="scientific">Tanacetum cinerariifolium</name>
    <name type="common">Dalmatian daisy</name>
    <name type="synonym">Chrysanthemum cinerariifolium</name>
    <dbReference type="NCBI Taxonomy" id="118510"/>
    <lineage>
        <taxon>Eukaryota</taxon>
        <taxon>Viridiplantae</taxon>
        <taxon>Streptophyta</taxon>
        <taxon>Embryophyta</taxon>
        <taxon>Tracheophyta</taxon>
        <taxon>Spermatophyta</taxon>
        <taxon>Magnoliopsida</taxon>
        <taxon>eudicotyledons</taxon>
        <taxon>Gunneridae</taxon>
        <taxon>Pentapetalae</taxon>
        <taxon>asterids</taxon>
        <taxon>campanulids</taxon>
        <taxon>Asterales</taxon>
        <taxon>Asteraceae</taxon>
        <taxon>Asteroideae</taxon>
        <taxon>Anthemideae</taxon>
        <taxon>Anthemidinae</taxon>
        <taxon>Tanacetum</taxon>
    </lineage>
</organism>